<proteinExistence type="predicted"/>
<gene>
    <name evidence="1" type="ORF">M427DRAFT_59472</name>
</gene>
<dbReference type="EMBL" id="KQ965787">
    <property type="protein sequence ID" value="KXS12531.1"/>
    <property type="molecule type" value="Genomic_DNA"/>
</dbReference>
<organism evidence="1 2">
    <name type="scientific">Gonapodya prolifera (strain JEL478)</name>
    <name type="common">Monoblepharis prolifera</name>
    <dbReference type="NCBI Taxonomy" id="1344416"/>
    <lineage>
        <taxon>Eukaryota</taxon>
        <taxon>Fungi</taxon>
        <taxon>Fungi incertae sedis</taxon>
        <taxon>Chytridiomycota</taxon>
        <taxon>Chytridiomycota incertae sedis</taxon>
        <taxon>Monoblepharidomycetes</taxon>
        <taxon>Monoblepharidales</taxon>
        <taxon>Gonapodyaceae</taxon>
        <taxon>Gonapodya</taxon>
    </lineage>
</organism>
<name>A0A139A6Y2_GONPJ</name>
<reference evidence="1 2" key="1">
    <citation type="journal article" date="2015" name="Genome Biol. Evol.">
        <title>Phylogenomic analyses indicate that early fungi evolved digesting cell walls of algal ancestors of land plants.</title>
        <authorList>
            <person name="Chang Y."/>
            <person name="Wang S."/>
            <person name="Sekimoto S."/>
            <person name="Aerts A.L."/>
            <person name="Choi C."/>
            <person name="Clum A."/>
            <person name="LaButti K.M."/>
            <person name="Lindquist E.A."/>
            <person name="Yee Ngan C."/>
            <person name="Ohm R.A."/>
            <person name="Salamov A.A."/>
            <person name="Grigoriev I.V."/>
            <person name="Spatafora J.W."/>
            <person name="Berbee M.L."/>
        </authorList>
    </citation>
    <scope>NUCLEOTIDE SEQUENCE [LARGE SCALE GENOMIC DNA]</scope>
    <source>
        <strain evidence="1 2">JEL478</strain>
    </source>
</reference>
<evidence type="ECO:0000313" key="1">
    <source>
        <dbReference type="EMBL" id="KXS12531.1"/>
    </source>
</evidence>
<dbReference type="Proteomes" id="UP000070544">
    <property type="component" value="Unassembled WGS sequence"/>
</dbReference>
<evidence type="ECO:0000313" key="2">
    <source>
        <dbReference type="Proteomes" id="UP000070544"/>
    </source>
</evidence>
<keyword evidence="2" id="KW-1185">Reference proteome</keyword>
<dbReference type="AlphaFoldDB" id="A0A139A6Y2"/>
<accession>A0A139A6Y2</accession>
<sequence>MQIPFKLPCTRGGIGVLVVAVIRPVDWAIGAFALFPIAHIGSGLAVRLQGDL</sequence>
<protein>
    <submittedName>
        <fullName evidence="1">Uncharacterized protein</fullName>
    </submittedName>
</protein>